<dbReference type="AlphaFoldDB" id="A0A9P7DV92"/>
<dbReference type="InterPro" id="IPR014729">
    <property type="entry name" value="Rossmann-like_a/b/a_fold"/>
</dbReference>
<feature type="domain" description="Electron transfer flavoprotein alpha/beta-subunit N-terminal" evidence="12">
    <location>
        <begin position="86"/>
        <end position="285"/>
    </location>
</feature>
<reference evidence="13" key="1">
    <citation type="journal article" date="2020" name="New Phytol.">
        <title>Comparative genomics reveals dynamic genome evolution in host specialist ectomycorrhizal fungi.</title>
        <authorList>
            <person name="Lofgren L.A."/>
            <person name="Nguyen N.H."/>
            <person name="Vilgalys R."/>
            <person name="Ruytinx J."/>
            <person name="Liao H.L."/>
            <person name="Branco S."/>
            <person name="Kuo A."/>
            <person name="LaButti K."/>
            <person name="Lipzen A."/>
            <person name="Andreopoulos W."/>
            <person name="Pangilinan J."/>
            <person name="Riley R."/>
            <person name="Hundley H."/>
            <person name="Na H."/>
            <person name="Barry K."/>
            <person name="Grigoriev I.V."/>
            <person name="Stajich J.E."/>
            <person name="Kennedy P.G."/>
        </authorList>
    </citation>
    <scope>NUCLEOTIDE SEQUENCE</scope>
    <source>
        <strain evidence="13">S12</strain>
    </source>
</reference>
<dbReference type="SUPFAM" id="SSF52467">
    <property type="entry name" value="DHS-like NAD/FAD-binding domain"/>
    <property type="match status" value="1"/>
</dbReference>
<accession>A0A9P7DV92</accession>
<dbReference type="Pfam" id="PF00766">
    <property type="entry name" value="ETF_alpha"/>
    <property type="match status" value="1"/>
</dbReference>
<evidence type="ECO:0000259" key="12">
    <source>
        <dbReference type="SMART" id="SM00893"/>
    </source>
</evidence>
<evidence type="ECO:0000256" key="9">
    <source>
        <dbReference type="ARBA" id="ARBA00022982"/>
    </source>
</evidence>
<dbReference type="FunFam" id="3.40.50.1220:FF:000001">
    <property type="entry name" value="Electron transfer flavoprotein, alpha subunit"/>
    <property type="match status" value="1"/>
</dbReference>
<comment type="subcellular location">
    <subcellularLocation>
        <location evidence="1">Mitochondrion matrix</location>
    </subcellularLocation>
</comment>
<dbReference type="GO" id="GO:0009055">
    <property type="term" value="F:electron transfer activity"/>
    <property type="evidence" value="ECO:0007669"/>
    <property type="project" value="InterPro"/>
</dbReference>
<dbReference type="EMBL" id="JABBWE010000004">
    <property type="protein sequence ID" value="KAG1803780.1"/>
    <property type="molecule type" value="Genomic_DNA"/>
</dbReference>
<evidence type="ECO:0000256" key="8">
    <source>
        <dbReference type="ARBA" id="ARBA00022946"/>
    </source>
</evidence>
<name>A0A9P7DV92_9AGAM</name>
<dbReference type="Gene3D" id="3.40.50.620">
    <property type="entry name" value="HUPs"/>
    <property type="match status" value="1"/>
</dbReference>
<dbReference type="RefSeq" id="XP_041166126.1">
    <property type="nucleotide sequence ID" value="XM_041299623.1"/>
</dbReference>
<proteinExistence type="inferred from homology"/>
<keyword evidence="8" id="KW-0809">Transit peptide</keyword>
<dbReference type="PROSITE" id="PS00696">
    <property type="entry name" value="ETF_ALPHA"/>
    <property type="match status" value="1"/>
</dbReference>
<keyword evidence="10" id="KW-0496">Mitochondrion</keyword>
<gene>
    <name evidence="13" type="ORF">HD556DRAFT_1303792</name>
</gene>
<evidence type="ECO:0000256" key="1">
    <source>
        <dbReference type="ARBA" id="ARBA00004305"/>
    </source>
</evidence>
<dbReference type="Gene3D" id="3.40.50.1220">
    <property type="entry name" value="TPP-binding domain"/>
    <property type="match status" value="1"/>
</dbReference>
<evidence type="ECO:0000256" key="5">
    <source>
        <dbReference type="ARBA" id="ARBA00022448"/>
    </source>
</evidence>
<keyword evidence="14" id="KW-1185">Reference proteome</keyword>
<dbReference type="SMART" id="SM00893">
    <property type="entry name" value="ETF"/>
    <property type="match status" value="1"/>
</dbReference>
<evidence type="ECO:0000256" key="6">
    <source>
        <dbReference type="ARBA" id="ARBA00022630"/>
    </source>
</evidence>
<comment type="subunit">
    <text evidence="3">Heterodimer of an alpha and a beta subunit.</text>
</comment>
<dbReference type="InterPro" id="IPR033947">
    <property type="entry name" value="ETF_alpha_N"/>
</dbReference>
<dbReference type="Pfam" id="PF01012">
    <property type="entry name" value="ETF"/>
    <property type="match status" value="1"/>
</dbReference>
<dbReference type="InterPro" id="IPR029035">
    <property type="entry name" value="DHS-like_NAD/FAD-binding_dom"/>
</dbReference>
<evidence type="ECO:0000313" key="13">
    <source>
        <dbReference type="EMBL" id="KAG1803780.1"/>
    </source>
</evidence>
<dbReference type="GO" id="GO:0005759">
    <property type="term" value="C:mitochondrial matrix"/>
    <property type="evidence" value="ECO:0007669"/>
    <property type="project" value="UniProtKB-SubCell"/>
</dbReference>
<evidence type="ECO:0000256" key="10">
    <source>
        <dbReference type="ARBA" id="ARBA00023128"/>
    </source>
</evidence>
<dbReference type="GeneID" id="64593387"/>
<dbReference type="InterPro" id="IPR018206">
    <property type="entry name" value="ETF_asu_C_CS"/>
</dbReference>
<dbReference type="Proteomes" id="UP000719766">
    <property type="component" value="Unassembled WGS sequence"/>
</dbReference>
<comment type="similarity">
    <text evidence="2">Belongs to the ETF alpha-subunit/FixB family.</text>
</comment>
<keyword evidence="9" id="KW-0249">Electron transport</keyword>
<dbReference type="GO" id="GO:0033539">
    <property type="term" value="P:fatty acid beta-oxidation using acyl-CoA dehydrogenase"/>
    <property type="evidence" value="ECO:0007669"/>
    <property type="project" value="TreeGrafter"/>
</dbReference>
<evidence type="ECO:0000256" key="11">
    <source>
        <dbReference type="ARBA" id="ARBA00025416"/>
    </source>
</evidence>
<dbReference type="InterPro" id="IPR014731">
    <property type="entry name" value="ETF_asu_C"/>
</dbReference>
<evidence type="ECO:0000313" key="14">
    <source>
        <dbReference type="Proteomes" id="UP000719766"/>
    </source>
</evidence>
<keyword evidence="5" id="KW-0813">Transport</keyword>
<keyword evidence="6" id="KW-0285">Flavoprotein</keyword>
<evidence type="ECO:0000256" key="4">
    <source>
        <dbReference type="ARBA" id="ARBA00020656"/>
    </source>
</evidence>
<evidence type="ECO:0000256" key="7">
    <source>
        <dbReference type="ARBA" id="ARBA00022827"/>
    </source>
</evidence>
<dbReference type="SUPFAM" id="SSF52402">
    <property type="entry name" value="Adenine nucleotide alpha hydrolases-like"/>
    <property type="match status" value="1"/>
</dbReference>
<protein>
    <recommendedName>
        <fullName evidence="4">Probable electron transfer flavoprotein subunit alpha, mitochondrial</fullName>
    </recommendedName>
</protein>
<dbReference type="CDD" id="cd01715">
    <property type="entry name" value="ETF_alpha"/>
    <property type="match status" value="1"/>
</dbReference>
<dbReference type="PANTHER" id="PTHR43153">
    <property type="entry name" value="ELECTRON TRANSFER FLAVOPROTEIN ALPHA"/>
    <property type="match status" value="1"/>
</dbReference>
<keyword evidence="7" id="KW-0274">FAD</keyword>
<organism evidence="13 14">
    <name type="scientific">Suillus plorans</name>
    <dbReference type="NCBI Taxonomy" id="116603"/>
    <lineage>
        <taxon>Eukaryota</taxon>
        <taxon>Fungi</taxon>
        <taxon>Dikarya</taxon>
        <taxon>Basidiomycota</taxon>
        <taxon>Agaricomycotina</taxon>
        <taxon>Agaricomycetes</taxon>
        <taxon>Agaricomycetidae</taxon>
        <taxon>Boletales</taxon>
        <taxon>Suillineae</taxon>
        <taxon>Suillaceae</taxon>
        <taxon>Suillus</taxon>
    </lineage>
</organism>
<dbReference type="GO" id="GO:0050660">
    <property type="term" value="F:flavin adenine dinucleotide binding"/>
    <property type="evidence" value="ECO:0007669"/>
    <property type="project" value="InterPro"/>
</dbReference>
<dbReference type="InterPro" id="IPR001308">
    <property type="entry name" value="ETF_a/FixB"/>
</dbReference>
<comment type="function">
    <text evidence="11">The electron transfer flavoprotein serves as a specific electron acceptor for several dehydrogenases, including five acyl-CoA dehydrogenases, glutaryl-CoA and sarcosine dehydrogenase. It transfers the electrons to the main mitochondrial respiratory chain via ETF-ubiquinone oxidoreductase (ETF dehydrogenase).</text>
</comment>
<dbReference type="InterPro" id="IPR014730">
    <property type="entry name" value="ETF_a/b_N"/>
</dbReference>
<comment type="caution">
    <text evidence="13">The sequence shown here is derived from an EMBL/GenBank/DDBJ whole genome shotgun (WGS) entry which is preliminary data.</text>
</comment>
<evidence type="ECO:0000256" key="3">
    <source>
        <dbReference type="ARBA" id="ARBA00011355"/>
    </source>
</evidence>
<evidence type="ECO:0000256" key="2">
    <source>
        <dbReference type="ARBA" id="ARBA00005817"/>
    </source>
</evidence>
<dbReference type="PANTHER" id="PTHR43153:SF1">
    <property type="entry name" value="ELECTRON TRANSFER FLAVOPROTEIN SUBUNIT ALPHA, MITOCHONDRIAL"/>
    <property type="match status" value="1"/>
</dbReference>
<sequence>MAVLVIPEQLESRRGEMGPSVSLVQTLAQTRRCRHNISEKSIEDLVHARAPLRLSECPQLNMLRARISQLNRVLARSYATAAPPHALVFLEHRQGDLDSASLSALTAASQLGGQVTGLVVGSPEEVPSVVEKARRLNGLNTLLHCASPQYSTSLPETISPLLERLLSQNSPFTHVVSAHSSSAKSILPRVAAKLDVPAVSDITSLEHDAASGSTTFTRPIYAGNAISTVRASSSIPIKFFTVRSTAFAAAGAGDAAESEVKALDSVEVSDVPTEHISTSLTKSDRPDLGVASRVVSGGRALKNAETFQSTLYPLADALGAAVGASRAAVDAGYADNSLQVGQTGKVVAPELYMALGISGAIQHLAGMKDSKLIVAVNKDPDAPIFQVADVGLVADLFEVVPELVEKLKQ</sequence>
<dbReference type="OrthoDB" id="1715808at2759"/>